<dbReference type="PANTHER" id="PTHR43433:SF5">
    <property type="entry name" value="AB HYDROLASE-1 DOMAIN-CONTAINING PROTEIN"/>
    <property type="match status" value="1"/>
</dbReference>
<evidence type="ECO:0000313" key="3">
    <source>
        <dbReference type="Proteomes" id="UP000195981"/>
    </source>
</evidence>
<dbReference type="Pfam" id="PF00561">
    <property type="entry name" value="Abhydrolase_1"/>
    <property type="match status" value="1"/>
</dbReference>
<proteinExistence type="predicted"/>
<keyword evidence="2" id="KW-0378">Hydrolase</keyword>
<dbReference type="EMBL" id="FWFG01000011">
    <property type="protein sequence ID" value="SLM88087.1"/>
    <property type="molecule type" value="Genomic_DNA"/>
</dbReference>
<dbReference type="InterPro" id="IPR000073">
    <property type="entry name" value="AB_hydrolase_1"/>
</dbReference>
<sequence>MKTREDAARREAGLRLLRREAAATAPAFDLAYLRPAPGAGPVVLVIAGGPGVAVPLMYRDVRAEAVARGLDIVMVEHRGVGLSRTDAAGEDLPVAAVTVPTVVDDLVAVLDAEGIDRAIVSGSSYGSYVAGALAVTAPERLAGLVLDAPLLGAADVHETRAWARSLLWDGAWPETAEVARKIRILVERDGHEPLRLGAVASLLHEFGGAPLLKRWLDQLVVGRSPLTGRLIRHALQRDVGQVMRHLAETDLVAGIAYGELDYTAEPDGGIFDPSAVLSRSGVPPFRGEHYDLRTQLAAVDVPAVVLVGERDLRTPPPIARIAAQTLPDATLLEIPGHGHSALDSRHGLLLEVLDALAEDRHRELPASASALARRHRPTGSGTVVPRAVRGLLLADRILAPFPRTPRGLA</sequence>
<accession>A0A1X6WT40</accession>
<name>A0A1X6WT40_9MICO</name>
<dbReference type="InterPro" id="IPR029058">
    <property type="entry name" value="AB_hydrolase_fold"/>
</dbReference>
<dbReference type="InterPro" id="IPR050471">
    <property type="entry name" value="AB_hydrolase"/>
</dbReference>
<dbReference type="Proteomes" id="UP000195981">
    <property type="component" value="Unassembled WGS sequence"/>
</dbReference>
<dbReference type="RefSeq" id="WP_159457940.1">
    <property type="nucleotide sequence ID" value="NZ_FWFG01000011.1"/>
</dbReference>
<dbReference type="OrthoDB" id="3253328at2"/>
<organism evidence="2 3">
    <name type="scientific">Brachybacterium nesterenkovii</name>
    <dbReference type="NCBI Taxonomy" id="47847"/>
    <lineage>
        <taxon>Bacteria</taxon>
        <taxon>Bacillati</taxon>
        <taxon>Actinomycetota</taxon>
        <taxon>Actinomycetes</taxon>
        <taxon>Micrococcales</taxon>
        <taxon>Dermabacteraceae</taxon>
        <taxon>Brachybacterium</taxon>
    </lineage>
</organism>
<keyword evidence="3" id="KW-1185">Reference proteome</keyword>
<dbReference type="GO" id="GO:0016787">
    <property type="term" value="F:hydrolase activity"/>
    <property type="evidence" value="ECO:0007669"/>
    <property type="project" value="UniProtKB-KW"/>
</dbReference>
<dbReference type="PANTHER" id="PTHR43433">
    <property type="entry name" value="HYDROLASE, ALPHA/BETA FOLD FAMILY PROTEIN"/>
    <property type="match status" value="1"/>
</dbReference>
<dbReference type="AlphaFoldDB" id="A0A1X6WT40"/>
<dbReference type="SUPFAM" id="SSF53474">
    <property type="entry name" value="alpha/beta-Hydrolases"/>
    <property type="match status" value="1"/>
</dbReference>
<dbReference type="Gene3D" id="3.40.50.1820">
    <property type="entry name" value="alpha/beta hydrolase"/>
    <property type="match status" value="1"/>
</dbReference>
<evidence type="ECO:0000313" key="2">
    <source>
        <dbReference type="EMBL" id="SLM88087.1"/>
    </source>
</evidence>
<protein>
    <submittedName>
        <fullName evidence="2">Alpha/beta hydrolase fold</fullName>
    </submittedName>
</protein>
<reference evidence="2 3" key="1">
    <citation type="submission" date="2017-02" db="EMBL/GenBank/DDBJ databases">
        <authorList>
            <person name="Peterson S.W."/>
        </authorList>
    </citation>
    <scope>NUCLEOTIDE SEQUENCE [LARGE SCALE GENOMIC DNA]</scope>
    <source>
        <strain evidence="2 3">CIP104813</strain>
    </source>
</reference>
<gene>
    <name evidence="2" type="ORF">FM110_01050</name>
</gene>
<evidence type="ECO:0000259" key="1">
    <source>
        <dbReference type="Pfam" id="PF00561"/>
    </source>
</evidence>
<feature type="domain" description="AB hydrolase-1" evidence="1">
    <location>
        <begin position="41"/>
        <end position="343"/>
    </location>
</feature>